<feature type="chain" id="PRO_5043141478" evidence="1">
    <location>
        <begin position="17"/>
        <end position="101"/>
    </location>
</feature>
<keyword evidence="3" id="KW-1185">Reference proteome</keyword>
<protein>
    <submittedName>
        <fullName evidence="4">Endo/exonuclease/phosphatase domain-containing protein</fullName>
    </submittedName>
</protein>
<proteinExistence type="predicted"/>
<evidence type="ECO:0000256" key="1">
    <source>
        <dbReference type="SAM" id="SignalP"/>
    </source>
</evidence>
<organism evidence="4">
    <name type="scientific">Schistocephalus solidus</name>
    <name type="common">Tapeworm</name>
    <dbReference type="NCBI Taxonomy" id="70667"/>
    <lineage>
        <taxon>Eukaryota</taxon>
        <taxon>Metazoa</taxon>
        <taxon>Spiralia</taxon>
        <taxon>Lophotrochozoa</taxon>
        <taxon>Platyhelminthes</taxon>
        <taxon>Cestoda</taxon>
        <taxon>Eucestoda</taxon>
        <taxon>Diphyllobothriidea</taxon>
        <taxon>Diphyllobothriidae</taxon>
        <taxon>Schistocephalus</taxon>
    </lineage>
</organism>
<dbReference type="WBParaSite" id="SSLN_0001335601-mRNA-1">
    <property type="protein sequence ID" value="SSLN_0001335601-mRNA-1"/>
    <property type="gene ID" value="SSLN_0001335601"/>
</dbReference>
<feature type="signal peptide" evidence="1">
    <location>
        <begin position="1"/>
        <end position="16"/>
    </location>
</feature>
<evidence type="ECO:0000313" key="3">
    <source>
        <dbReference type="Proteomes" id="UP000275846"/>
    </source>
</evidence>
<dbReference type="AlphaFoldDB" id="A0A183T8R0"/>
<sequence>MWLLEAGLFLAATLRATVTTGGLNLMRVSSAVCASAPVDWESDGNVSNEDPHAFLGTVPKADKLIVLGDFNARVGTDYAARQGVMGPHGLGSCNDNGLLLL</sequence>
<dbReference type="EMBL" id="UYSU01037598">
    <property type="protein sequence ID" value="VDL99243.1"/>
    <property type="molecule type" value="Genomic_DNA"/>
</dbReference>
<name>A0A183T8R0_SCHSO</name>
<reference evidence="4" key="1">
    <citation type="submission" date="2016-06" db="UniProtKB">
        <authorList>
            <consortium name="WormBaseParasite"/>
        </authorList>
    </citation>
    <scope>IDENTIFICATION</scope>
</reference>
<accession>A0A183T8R0</accession>
<reference evidence="2 3" key="2">
    <citation type="submission" date="2018-11" db="EMBL/GenBank/DDBJ databases">
        <authorList>
            <consortium name="Pathogen Informatics"/>
        </authorList>
    </citation>
    <scope>NUCLEOTIDE SEQUENCE [LARGE SCALE GENOMIC DNA]</scope>
    <source>
        <strain evidence="2 3">NST_G2</strain>
    </source>
</reference>
<gene>
    <name evidence="2" type="ORF">SSLN_LOCUS12858</name>
</gene>
<dbReference type="Proteomes" id="UP000275846">
    <property type="component" value="Unassembled WGS sequence"/>
</dbReference>
<keyword evidence="1" id="KW-0732">Signal</keyword>
<evidence type="ECO:0000313" key="4">
    <source>
        <dbReference type="WBParaSite" id="SSLN_0001335601-mRNA-1"/>
    </source>
</evidence>
<evidence type="ECO:0000313" key="2">
    <source>
        <dbReference type="EMBL" id="VDL99243.1"/>
    </source>
</evidence>